<dbReference type="Proteomes" id="UP000887013">
    <property type="component" value="Unassembled WGS sequence"/>
</dbReference>
<dbReference type="AlphaFoldDB" id="A0A8X6PWV3"/>
<dbReference type="EMBL" id="BMAW01023919">
    <property type="protein sequence ID" value="GFT85286.1"/>
    <property type="molecule type" value="Genomic_DNA"/>
</dbReference>
<keyword evidence="2" id="KW-1185">Reference proteome</keyword>
<accession>A0A8X6PWV3</accession>
<gene>
    <name evidence="1" type="ORF">NPIL_477181</name>
</gene>
<reference evidence="1" key="1">
    <citation type="submission" date="2020-08" db="EMBL/GenBank/DDBJ databases">
        <title>Multicomponent nature underlies the extraordinary mechanical properties of spider dragline silk.</title>
        <authorList>
            <person name="Kono N."/>
            <person name="Nakamura H."/>
            <person name="Mori M."/>
            <person name="Yoshida Y."/>
            <person name="Ohtoshi R."/>
            <person name="Malay A.D."/>
            <person name="Moran D.A.P."/>
            <person name="Tomita M."/>
            <person name="Numata K."/>
            <person name="Arakawa K."/>
        </authorList>
    </citation>
    <scope>NUCLEOTIDE SEQUENCE</scope>
</reference>
<organism evidence="1 2">
    <name type="scientific">Nephila pilipes</name>
    <name type="common">Giant wood spider</name>
    <name type="synonym">Nephila maculata</name>
    <dbReference type="NCBI Taxonomy" id="299642"/>
    <lineage>
        <taxon>Eukaryota</taxon>
        <taxon>Metazoa</taxon>
        <taxon>Ecdysozoa</taxon>
        <taxon>Arthropoda</taxon>
        <taxon>Chelicerata</taxon>
        <taxon>Arachnida</taxon>
        <taxon>Araneae</taxon>
        <taxon>Araneomorphae</taxon>
        <taxon>Entelegynae</taxon>
        <taxon>Araneoidea</taxon>
        <taxon>Nephilidae</taxon>
        <taxon>Nephila</taxon>
    </lineage>
</organism>
<proteinExistence type="predicted"/>
<evidence type="ECO:0000313" key="1">
    <source>
        <dbReference type="EMBL" id="GFT85286.1"/>
    </source>
</evidence>
<sequence length="81" mass="9508">MYFVLVQATIAQLPGRKDSPGELFQSIVISKRFYVNHLTQPCLELPVGPTAREMYPRRINSNYREWQNVRKSNRKTPNRSN</sequence>
<evidence type="ECO:0000313" key="2">
    <source>
        <dbReference type="Proteomes" id="UP000887013"/>
    </source>
</evidence>
<name>A0A8X6PWV3_NEPPI</name>
<comment type="caution">
    <text evidence="1">The sequence shown here is derived from an EMBL/GenBank/DDBJ whole genome shotgun (WGS) entry which is preliminary data.</text>
</comment>
<protein>
    <submittedName>
        <fullName evidence="1">Uncharacterized protein</fullName>
    </submittedName>
</protein>